<dbReference type="InterPro" id="IPR051599">
    <property type="entry name" value="Cell_Envelope_Assoc"/>
</dbReference>
<dbReference type="PANTHER" id="PTHR30336:SF20">
    <property type="entry name" value="DUF218 DOMAIN-CONTAINING PROTEIN"/>
    <property type="match status" value="1"/>
</dbReference>
<dbReference type="InterPro" id="IPR014729">
    <property type="entry name" value="Rossmann-like_a/b/a_fold"/>
</dbReference>
<sequence length="230" mass="23839">MVVAIPDHLLPFNPPTEFFPLRPALPRSAPKGPHVSLTLTPARSVAALALAAVSAVTVGLAGAPTAGATEQDKAIVSDNRTIADIPVVSPIAAQAILLRDARVPIVVLGARLDEDCARPQVLDDRLDAATELSRTHLLNPVIVSGGATQTDCPTEAAAMESGLHERGVTNQVLIEDESDSTVANVQNTKSMISDRGGLAVVVTSSPHNVRALQNFRDAGIEAVAYVGGEG</sequence>
<dbReference type="GO" id="GO:0005886">
    <property type="term" value="C:plasma membrane"/>
    <property type="evidence" value="ECO:0007669"/>
    <property type="project" value="TreeGrafter"/>
</dbReference>
<organism evidence="2 3">
    <name type="scientific">Corynebacterium variabile (strain DSM 44702 / CIP 107183 / JCM 12073 / NCIMB 30131)</name>
    <name type="common">Corynebacterium mooreparkense</name>
    <dbReference type="NCBI Taxonomy" id="858619"/>
    <lineage>
        <taxon>Bacteria</taxon>
        <taxon>Bacillati</taxon>
        <taxon>Actinomycetota</taxon>
        <taxon>Actinomycetes</taxon>
        <taxon>Mycobacteriales</taxon>
        <taxon>Corynebacteriaceae</taxon>
        <taxon>Corynebacterium</taxon>
    </lineage>
</organism>
<dbReference type="AlphaFoldDB" id="G0HBX1"/>
<reference evidence="2 3" key="1">
    <citation type="journal article" date="2011" name="BMC Genomics">
        <title>Complete genome sequence of Corynebacterium variabile DSM 44702 isolated from the surface of smear-ripened cheeses and insights into cheese ripening and flavor generation.</title>
        <authorList>
            <person name="Schroeder J."/>
            <person name="Maus I."/>
            <person name="Trost E."/>
            <person name="Tauch A."/>
        </authorList>
    </citation>
    <scope>NUCLEOTIDE SEQUENCE [LARGE SCALE GENOMIC DNA]</scope>
    <source>
        <strain evidence="3">DSM 44702 / JCM 12073 / NCIMB 30131</strain>
    </source>
</reference>
<evidence type="ECO:0000259" key="1">
    <source>
        <dbReference type="Pfam" id="PF02698"/>
    </source>
</evidence>
<proteinExistence type="predicted"/>
<protein>
    <submittedName>
        <fullName evidence="2">Putative secreted protein</fullName>
    </submittedName>
</protein>
<dbReference type="Pfam" id="PF02698">
    <property type="entry name" value="DUF218"/>
    <property type="match status" value="1"/>
</dbReference>
<feature type="domain" description="DUF218" evidence="1">
    <location>
        <begin position="105"/>
        <end position="224"/>
    </location>
</feature>
<accession>G0HBX1</accession>
<dbReference type="InterPro" id="IPR003848">
    <property type="entry name" value="DUF218"/>
</dbReference>
<dbReference type="PANTHER" id="PTHR30336">
    <property type="entry name" value="INNER MEMBRANE PROTEIN, PROBABLE PERMEASE"/>
    <property type="match status" value="1"/>
</dbReference>
<gene>
    <name evidence="2" type="ordered locus">CVAR_0477</name>
</gene>
<dbReference type="Gene3D" id="3.40.50.620">
    <property type="entry name" value="HUPs"/>
    <property type="match status" value="1"/>
</dbReference>
<name>G0HBX1_CORVD</name>
<dbReference type="Proteomes" id="UP000006659">
    <property type="component" value="Chromosome"/>
</dbReference>
<dbReference type="CDD" id="cd06259">
    <property type="entry name" value="YdcF-like"/>
    <property type="match status" value="1"/>
</dbReference>
<evidence type="ECO:0000313" key="3">
    <source>
        <dbReference type="Proteomes" id="UP000006659"/>
    </source>
</evidence>
<dbReference type="eggNOG" id="COG1434">
    <property type="taxonomic scope" value="Bacteria"/>
</dbReference>
<dbReference type="STRING" id="858619.CVAR_0477"/>
<dbReference type="KEGG" id="cva:CVAR_0477"/>
<dbReference type="HOGENOM" id="CLU_1203178_0_0_11"/>
<evidence type="ECO:0000313" key="2">
    <source>
        <dbReference type="EMBL" id="AEK35826.1"/>
    </source>
</evidence>
<dbReference type="EMBL" id="CP002917">
    <property type="protein sequence ID" value="AEK35826.1"/>
    <property type="molecule type" value="Genomic_DNA"/>
</dbReference>